<feature type="compositionally biased region" description="Polar residues" evidence="1">
    <location>
        <begin position="37"/>
        <end position="47"/>
    </location>
</feature>
<evidence type="ECO:0000256" key="1">
    <source>
        <dbReference type="SAM" id="MobiDB-lite"/>
    </source>
</evidence>
<feature type="region of interest" description="Disordered" evidence="1">
    <location>
        <begin position="27"/>
        <end position="47"/>
    </location>
</feature>
<evidence type="ECO:0000313" key="3">
    <source>
        <dbReference type="EMBL" id="DBA32249.1"/>
    </source>
</evidence>
<keyword evidence="4" id="KW-1185">Reference proteome</keyword>
<accession>A0AAV3ALE1</accession>
<name>A0AAV3ALE1_PYXAD</name>
<feature type="signal peptide" evidence="2">
    <location>
        <begin position="1"/>
        <end position="21"/>
    </location>
</feature>
<comment type="caution">
    <text evidence="3">The sequence shown here is derived from an EMBL/GenBank/DDBJ whole genome shotgun (WGS) entry which is preliminary data.</text>
</comment>
<feature type="chain" id="PRO_5043348859" evidence="2">
    <location>
        <begin position="22"/>
        <end position="47"/>
    </location>
</feature>
<protein>
    <submittedName>
        <fullName evidence="3">Uncharacterized protein</fullName>
    </submittedName>
</protein>
<proteinExistence type="predicted"/>
<evidence type="ECO:0000256" key="2">
    <source>
        <dbReference type="SAM" id="SignalP"/>
    </source>
</evidence>
<reference evidence="3" key="1">
    <citation type="thesis" date="2020" institute="ProQuest LLC" country="789 East Eisenhower Parkway, Ann Arbor, MI, USA">
        <title>Comparative Genomics and Chromosome Evolution.</title>
        <authorList>
            <person name="Mudd A.B."/>
        </authorList>
    </citation>
    <scope>NUCLEOTIDE SEQUENCE</scope>
    <source>
        <strain evidence="3">1538</strain>
        <tissue evidence="3">Blood</tissue>
    </source>
</reference>
<evidence type="ECO:0000313" key="4">
    <source>
        <dbReference type="Proteomes" id="UP001181693"/>
    </source>
</evidence>
<dbReference type="AlphaFoldDB" id="A0AAV3ALE1"/>
<keyword evidence="2" id="KW-0732">Signal</keyword>
<gene>
    <name evidence="3" type="ORF">GDO54_000055</name>
</gene>
<organism evidence="3 4">
    <name type="scientific">Pyxicephalus adspersus</name>
    <name type="common">African bullfrog</name>
    <dbReference type="NCBI Taxonomy" id="30357"/>
    <lineage>
        <taxon>Eukaryota</taxon>
        <taxon>Metazoa</taxon>
        <taxon>Chordata</taxon>
        <taxon>Craniata</taxon>
        <taxon>Vertebrata</taxon>
        <taxon>Euteleostomi</taxon>
        <taxon>Amphibia</taxon>
        <taxon>Batrachia</taxon>
        <taxon>Anura</taxon>
        <taxon>Neobatrachia</taxon>
        <taxon>Ranoidea</taxon>
        <taxon>Pyxicephalidae</taxon>
        <taxon>Pyxicephalinae</taxon>
        <taxon>Pyxicephalus</taxon>
    </lineage>
</organism>
<dbReference type="EMBL" id="DYDO01000001">
    <property type="protein sequence ID" value="DBA32249.1"/>
    <property type="molecule type" value="Genomic_DNA"/>
</dbReference>
<sequence length="47" mass="5237">MVLILHHILIAVLRFFRRGQQAFLKADEGTPGCSEALQHSASFPSRS</sequence>
<dbReference type="Proteomes" id="UP001181693">
    <property type="component" value="Unassembled WGS sequence"/>
</dbReference>